<keyword evidence="2" id="KW-1185">Reference proteome</keyword>
<dbReference type="Proteomes" id="UP000270296">
    <property type="component" value="Unassembled WGS sequence"/>
</dbReference>
<evidence type="ECO:0000313" key="2">
    <source>
        <dbReference type="Proteomes" id="UP000270296"/>
    </source>
</evidence>
<reference evidence="1 2" key="2">
    <citation type="submission" date="2018-11" db="EMBL/GenBank/DDBJ databases">
        <authorList>
            <consortium name="Pathogen Informatics"/>
        </authorList>
    </citation>
    <scope>NUCLEOTIDE SEQUENCE [LARGE SCALE GENOMIC DNA]</scope>
</reference>
<gene>
    <name evidence="1" type="ORF">SBAD_LOCUS8101</name>
</gene>
<organism evidence="3">
    <name type="scientific">Soboliphyme baturini</name>
    <dbReference type="NCBI Taxonomy" id="241478"/>
    <lineage>
        <taxon>Eukaryota</taxon>
        <taxon>Metazoa</taxon>
        <taxon>Ecdysozoa</taxon>
        <taxon>Nematoda</taxon>
        <taxon>Enoplea</taxon>
        <taxon>Dorylaimia</taxon>
        <taxon>Dioctophymatida</taxon>
        <taxon>Dioctophymatoidea</taxon>
        <taxon>Soboliphymatidae</taxon>
        <taxon>Soboliphyme</taxon>
    </lineage>
</organism>
<protein>
    <submittedName>
        <fullName evidence="3">Secreted protein</fullName>
    </submittedName>
</protein>
<evidence type="ECO:0000313" key="1">
    <source>
        <dbReference type="EMBL" id="VDP15355.1"/>
    </source>
</evidence>
<accession>A0A183IWV4</accession>
<reference evidence="3" key="1">
    <citation type="submission" date="2016-06" db="UniProtKB">
        <authorList>
            <consortium name="WormBaseParasite"/>
        </authorList>
    </citation>
    <scope>IDENTIFICATION</scope>
</reference>
<evidence type="ECO:0000313" key="3">
    <source>
        <dbReference type="WBParaSite" id="SBAD_0000840201-mRNA-1"/>
    </source>
</evidence>
<dbReference type="WBParaSite" id="SBAD_0000840201-mRNA-1">
    <property type="protein sequence ID" value="SBAD_0000840201-mRNA-1"/>
    <property type="gene ID" value="SBAD_0000840201"/>
</dbReference>
<name>A0A183IWV4_9BILA</name>
<dbReference type="EMBL" id="UZAM01011258">
    <property type="protein sequence ID" value="VDP15355.1"/>
    <property type="molecule type" value="Genomic_DNA"/>
</dbReference>
<dbReference type="AlphaFoldDB" id="A0A183IWV4"/>
<sequence>MFTSCSMAKKPRNLFGISKICRACVWSFGVPRGRFERFIAHGHCKREHKTRAVCWTFPHMIRRLLAVHTTRRQTESLVFNRVEVG</sequence>
<proteinExistence type="predicted"/>